<gene>
    <name evidence="2" type="ORF">QWY29_18640</name>
</gene>
<dbReference type="InterPro" id="IPR038720">
    <property type="entry name" value="YprB_RNase_H-like_dom"/>
</dbReference>
<dbReference type="Proteomes" id="UP001168537">
    <property type="component" value="Unassembled WGS sequence"/>
</dbReference>
<dbReference type="InterPro" id="IPR019993">
    <property type="entry name" value="RecB_nuclease_TM0106_put"/>
</dbReference>
<evidence type="ECO:0000313" key="3">
    <source>
        <dbReference type="Proteomes" id="UP001168537"/>
    </source>
</evidence>
<protein>
    <submittedName>
        <fullName evidence="2">TM0106 family RecB-like putative nuclease</fullName>
    </submittedName>
</protein>
<dbReference type="InterPro" id="IPR012337">
    <property type="entry name" value="RNaseH-like_sf"/>
</dbReference>
<organism evidence="2 3">
    <name type="scientific">Nocardioides abyssi</name>
    <dbReference type="NCBI Taxonomy" id="3058370"/>
    <lineage>
        <taxon>Bacteria</taxon>
        <taxon>Bacillati</taxon>
        <taxon>Actinomycetota</taxon>
        <taxon>Actinomycetes</taxon>
        <taxon>Propionibacteriales</taxon>
        <taxon>Nocardioidaceae</taxon>
        <taxon>Nocardioides</taxon>
    </lineage>
</organism>
<sequence length="559" mass="62448">MVLLTGYAAKQCARRVHNEWDPTIESVPWDLPPELKMRFDSGRAFEDDIFAKLKQRLGKRCIDLSNLRGKQACIDATVAAMEQGVEVILGGWLPDDTEGGRTGKPDVLLRYDAPQALTSYVPGDVKQHRTTARRAKGTLRFSRVSTPGDVEGHPGYAPQTTGRLDDYLQLAHYWRMLEACGRAPDGVDATGFIIGTDHFADLDPLGVVLVWLDLAAPVFQTYSRSQGTAKRTAMERYDHEQGFRLKVAKVAASRTGSPHDSLPLVEPIFKDECDSCPWYDYCRDITGADVASAQITSGRLSVREWHALQILGVSTIDDLARVDVANAEFLARYLPEVTHVKDPVGRLEDAIRRASMIRSGAQLERETTGSIDVPRADIEIDFDIEWDVESRVYLWGALVNRVGEAPMYKPTVDWRQLDDESEIALAESFVTWLRDLVTTADARGESVLIYHYSHPEPAHLKRLIGDHAVQDLTARFVDLLAIIREHYFGLQGLGIKKVAPAFGFDWRDEQPGGLQSQVWLQQARDRSSEEHVAARQRILDYNEDDVRATAAIRAGLTGA</sequence>
<evidence type="ECO:0000313" key="2">
    <source>
        <dbReference type="EMBL" id="MDN4163393.1"/>
    </source>
</evidence>
<evidence type="ECO:0000259" key="1">
    <source>
        <dbReference type="Pfam" id="PF13482"/>
    </source>
</evidence>
<proteinExistence type="predicted"/>
<dbReference type="Pfam" id="PF13482">
    <property type="entry name" value="RNase_H_2"/>
    <property type="match status" value="1"/>
</dbReference>
<comment type="caution">
    <text evidence="2">The sequence shown here is derived from an EMBL/GenBank/DDBJ whole genome shotgun (WGS) entry which is preliminary data.</text>
</comment>
<dbReference type="RefSeq" id="WP_300962706.1">
    <property type="nucleotide sequence ID" value="NZ_JAUHJR010000012.1"/>
</dbReference>
<name>A0ABT8EYW9_9ACTN</name>
<reference evidence="2" key="1">
    <citation type="submission" date="2023-06" db="EMBL/GenBank/DDBJ databases">
        <title>Draft genome sequence of Nocardioides sp. SOB72.</title>
        <authorList>
            <person name="Zhang G."/>
        </authorList>
    </citation>
    <scope>NUCLEOTIDE SEQUENCE</scope>
    <source>
        <strain evidence="2">SOB72</strain>
    </source>
</reference>
<feature type="domain" description="YprB ribonuclease H-like" evidence="1">
    <location>
        <begin position="382"/>
        <end position="553"/>
    </location>
</feature>
<dbReference type="SUPFAM" id="SSF53098">
    <property type="entry name" value="Ribonuclease H-like"/>
    <property type="match status" value="1"/>
</dbReference>
<dbReference type="NCBIfam" id="TIGR03491">
    <property type="entry name" value="TM0106 family RecB-like putative nuclease"/>
    <property type="match status" value="1"/>
</dbReference>
<accession>A0ABT8EYW9</accession>
<keyword evidence="3" id="KW-1185">Reference proteome</keyword>
<dbReference type="EMBL" id="JAUHJR010000012">
    <property type="protein sequence ID" value="MDN4163393.1"/>
    <property type="molecule type" value="Genomic_DNA"/>
</dbReference>